<dbReference type="EMBL" id="JBHTCJ010000001">
    <property type="protein sequence ID" value="MFC7340144.1"/>
    <property type="molecule type" value="Genomic_DNA"/>
</dbReference>
<comment type="caution">
    <text evidence="3">The sequence shown here is derived from an EMBL/GenBank/DDBJ whole genome shotgun (WGS) entry which is preliminary data.</text>
</comment>
<keyword evidence="1" id="KW-0378">Hydrolase</keyword>
<feature type="region of interest" description="Disordered" evidence="2">
    <location>
        <begin position="207"/>
        <end position="229"/>
    </location>
</feature>
<sequence>MSPDASPRSVDAVLFDTFGTVVDWRSGVAAAVAEFAQQHGFDADPGEFALRWRARYQPAMRAVRLGEREFVDLDVLHRENLLATAEELGIALDRVDDAEIDRLNRAWHRLDAWPDAIAGLTRLKRHFIIGPLSNGHTALLTNMAKHAGLPWDVIIGSDLTRAYKPDPEAYLRTAAILDLPPERVMLCAAHDEDLAAAQRAGLRTAFIPRPQEHGPAQRADPEPGGSWDVVARDVPDLAARLLDG</sequence>
<dbReference type="PRINTS" id="PR00413">
    <property type="entry name" value="HADHALOGNASE"/>
</dbReference>
<proteinExistence type="predicted"/>
<gene>
    <name evidence="3" type="ORF">ACFQRI_01880</name>
</gene>
<dbReference type="NCBIfam" id="TIGR01428">
    <property type="entry name" value="HAD_type_II"/>
    <property type="match status" value="1"/>
</dbReference>
<evidence type="ECO:0000313" key="4">
    <source>
        <dbReference type="Proteomes" id="UP001596504"/>
    </source>
</evidence>
<dbReference type="Proteomes" id="UP001596504">
    <property type="component" value="Unassembled WGS sequence"/>
</dbReference>
<evidence type="ECO:0000256" key="2">
    <source>
        <dbReference type="SAM" id="MobiDB-lite"/>
    </source>
</evidence>
<accession>A0ABW2LFJ3</accession>
<dbReference type="RefSeq" id="WP_380663533.1">
    <property type="nucleotide sequence ID" value="NZ_JBHTCJ010000001.1"/>
</dbReference>
<dbReference type="Pfam" id="PF00702">
    <property type="entry name" value="Hydrolase"/>
    <property type="match status" value="1"/>
</dbReference>
<reference evidence="4" key="1">
    <citation type="journal article" date="2019" name="Int. J. Syst. Evol. Microbiol.">
        <title>The Global Catalogue of Microorganisms (GCM) 10K type strain sequencing project: providing services to taxonomists for standard genome sequencing and annotation.</title>
        <authorList>
            <consortium name="The Broad Institute Genomics Platform"/>
            <consortium name="The Broad Institute Genome Sequencing Center for Infectious Disease"/>
            <person name="Wu L."/>
            <person name="Ma J."/>
        </authorList>
    </citation>
    <scope>NUCLEOTIDE SEQUENCE [LARGE SCALE GENOMIC DNA]</scope>
    <source>
        <strain evidence="4">WLHS5</strain>
    </source>
</reference>
<protein>
    <submittedName>
        <fullName evidence="3">Haloacid dehalogenase type II</fullName>
    </submittedName>
</protein>
<dbReference type="CDD" id="cd02588">
    <property type="entry name" value="HAD_L2-DEX"/>
    <property type="match status" value="1"/>
</dbReference>
<dbReference type="Gene3D" id="1.10.150.750">
    <property type="match status" value="1"/>
</dbReference>
<dbReference type="SFLD" id="SFLDG01129">
    <property type="entry name" value="C1.5:_HAD__Beta-PGM__Phosphata"/>
    <property type="match status" value="1"/>
</dbReference>
<dbReference type="Gene3D" id="3.40.50.1000">
    <property type="entry name" value="HAD superfamily/HAD-like"/>
    <property type="match status" value="1"/>
</dbReference>
<organism evidence="3 4">
    <name type="scientific">Saccharopolyspora griseoalba</name>
    <dbReference type="NCBI Taxonomy" id="1431848"/>
    <lineage>
        <taxon>Bacteria</taxon>
        <taxon>Bacillati</taxon>
        <taxon>Actinomycetota</taxon>
        <taxon>Actinomycetes</taxon>
        <taxon>Pseudonocardiales</taxon>
        <taxon>Pseudonocardiaceae</taxon>
        <taxon>Saccharopolyspora</taxon>
    </lineage>
</organism>
<dbReference type="NCBIfam" id="TIGR01493">
    <property type="entry name" value="HAD-SF-IA-v2"/>
    <property type="match status" value="1"/>
</dbReference>
<name>A0ABW2LFJ3_9PSEU</name>
<dbReference type="InterPro" id="IPR023214">
    <property type="entry name" value="HAD_sf"/>
</dbReference>
<evidence type="ECO:0000313" key="3">
    <source>
        <dbReference type="EMBL" id="MFC7340144.1"/>
    </source>
</evidence>
<dbReference type="PANTHER" id="PTHR43316:SF3">
    <property type="entry name" value="HALOACID DEHALOGENASE, TYPE II (AFU_ORTHOLOGUE AFUA_2G07750)-RELATED"/>
    <property type="match status" value="1"/>
</dbReference>
<dbReference type="SUPFAM" id="SSF56784">
    <property type="entry name" value="HAD-like"/>
    <property type="match status" value="1"/>
</dbReference>
<dbReference type="InterPro" id="IPR006328">
    <property type="entry name" value="2-HAD"/>
</dbReference>
<dbReference type="InterPro" id="IPR051540">
    <property type="entry name" value="S-2-haloacid_dehalogenase"/>
</dbReference>
<dbReference type="SFLD" id="SFLDS00003">
    <property type="entry name" value="Haloacid_Dehalogenase"/>
    <property type="match status" value="1"/>
</dbReference>
<dbReference type="InterPro" id="IPR006439">
    <property type="entry name" value="HAD-SF_hydro_IA"/>
</dbReference>
<dbReference type="PANTHER" id="PTHR43316">
    <property type="entry name" value="HYDROLASE, HALOACID DELAHOGENASE-RELATED"/>
    <property type="match status" value="1"/>
</dbReference>
<evidence type="ECO:0000256" key="1">
    <source>
        <dbReference type="ARBA" id="ARBA00022801"/>
    </source>
</evidence>
<dbReference type="InterPro" id="IPR036412">
    <property type="entry name" value="HAD-like_sf"/>
</dbReference>
<keyword evidence="4" id="KW-1185">Reference proteome</keyword>